<dbReference type="NCBIfam" id="TIGR00005">
    <property type="entry name" value="rluA_subfam"/>
    <property type="match status" value="1"/>
</dbReference>
<organism evidence="7 8">
    <name type="scientific">Cytobacillus depressus</name>
    <dbReference type="NCBI Taxonomy" id="1602942"/>
    <lineage>
        <taxon>Bacteria</taxon>
        <taxon>Bacillati</taxon>
        <taxon>Bacillota</taxon>
        <taxon>Bacilli</taxon>
        <taxon>Bacillales</taxon>
        <taxon>Bacillaceae</taxon>
        <taxon>Cytobacillus</taxon>
    </lineage>
</organism>
<dbReference type="CDD" id="cd02869">
    <property type="entry name" value="PseudoU_synth_RluA_like"/>
    <property type="match status" value="1"/>
</dbReference>
<sequence length="298" mass="34128">MSRFELQWQISTQDENKSIKEFLFEKEISKTSLTDIKFKGGYITVNGKEETVRYLLQKNDFLHVAFPKELPSEGIKGEILPLHILYEDDFIIVVNKEAGMSTIPSREHPYGSLANALIGYYEQIGLQATIHIVTRLDRDTSGIVLVAKHRHIHHLFSKQQKNGGIQREYEAFAQGLLAENEGVIKEPIARKKDSIIEREVCPEGQYACTYFEVIRKFQAFTHVTLKLETGRTHQIRVHMSYLGHPLLGDDLYGGSRNLITRQALHCGRLSFIHPISEKELTFKQELPVDMHSLLQVEG</sequence>
<name>A0A6L3VA72_9BACI</name>
<dbReference type="GO" id="GO:0003723">
    <property type="term" value="F:RNA binding"/>
    <property type="evidence" value="ECO:0007669"/>
    <property type="project" value="InterPro"/>
</dbReference>
<dbReference type="Proteomes" id="UP000481030">
    <property type="component" value="Unassembled WGS sequence"/>
</dbReference>
<evidence type="ECO:0000256" key="2">
    <source>
        <dbReference type="ARBA" id="ARBA00010876"/>
    </source>
</evidence>
<dbReference type="GO" id="GO:0000455">
    <property type="term" value="P:enzyme-directed rRNA pseudouridine synthesis"/>
    <property type="evidence" value="ECO:0007669"/>
    <property type="project" value="TreeGrafter"/>
</dbReference>
<comment type="function">
    <text evidence="5">Responsible for synthesis of pseudouridine from uracil.</text>
</comment>
<feature type="domain" description="Pseudouridine synthase RsuA/RluA-like" evidence="6">
    <location>
        <begin position="91"/>
        <end position="240"/>
    </location>
</feature>
<evidence type="ECO:0000259" key="6">
    <source>
        <dbReference type="Pfam" id="PF00849"/>
    </source>
</evidence>
<proteinExistence type="inferred from homology"/>
<protein>
    <recommendedName>
        <fullName evidence="5">Pseudouridine synthase</fullName>
        <ecNumber evidence="5">5.4.99.-</ecNumber>
    </recommendedName>
</protein>
<dbReference type="Pfam" id="PF00849">
    <property type="entry name" value="PseudoU_synth_2"/>
    <property type="match status" value="1"/>
</dbReference>
<reference evidence="7 8" key="1">
    <citation type="journal article" date="2016" name="Antonie Van Leeuwenhoek">
        <title>Bacillus depressus sp. nov., isolated from soil of a sunflower field.</title>
        <authorList>
            <person name="Wei X."/>
            <person name="Xin D."/>
            <person name="Xin Y."/>
            <person name="Zhang H."/>
            <person name="Wang T."/>
            <person name="Zhang J."/>
        </authorList>
    </citation>
    <scope>NUCLEOTIDE SEQUENCE [LARGE SCALE GENOMIC DNA]</scope>
    <source>
        <strain evidence="7 8">BZ1</strain>
    </source>
</reference>
<gene>
    <name evidence="7" type="ORF">F7731_06315</name>
</gene>
<evidence type="ECO:0000256" key="5">
    <source>
        <dbReference type="RuleBase" id="RU362028"/>
    </source>
</evidence>
<dbReference type="EMBL" id="WBOS01000002">
    <property type="protein sequence ID" value="KAB2337715.1"/>
    <property type="molecule type" value="Genomic_DNA"/>
</dbReference>
<dbReference type="AlphaFoldDB" id="A0A6L3VA72"/>
<dbReference type="PANTHER" id="PTHR21600:SF35">
    <property type="entry name" value="PSEUDOURIDINE SYNTHASE"/>
    <property type="match status" value="1"/>
</dbReference>
<dbReference type="PANTHER" id="PTHR21600">
    <property type="entry name" value="MITOCHONDRIAL RNA PSEUDOURIDINE SYNTHASE"/>
    <property type="match status" value="1"/>
</dbReference>
<dbReference type="InterPro" id="IPR006224">
    <property type="entry name" value="PsdUridine_synth_RluA-like_CS"/>
</dbReference>
<dbReference type="FunFam" id="3.30.2350.10:FF:000005">
    <property type="entry name" value="Pseudouridine synthase"/>
    <property type="match status" value="1"/>
</dbReference>
<comment type="catalytic activity">
    <reaction evidence="1 5">
        <text>a uridine in RNA = a pseudouridine in RNA</text>
        <dbReference type="Rhea" id="RHEA:48348"/>
        <dbReference type="Rhea" id="RHEA-COMP:12068"/>
        <dbReference type="Rhea" id="RHEA-COMP:12069"/>
        <dbReference type="ChEBI" id="CHEBI:65314"/>
        <dbReference type="ChEBI" id="CHEBI:65315"/>
    </reaction>
</comment>
<dbReference type="SUPFAM" id="SSF55120">
    <property type="entry name" value="Pseudouridine synthase"/>
    <property type="match status" value="1"/>
</dbReference>
<dbReference type="InterPro" id="IPR020103">
    <property type="entry name" value="PsdUridine_synth_cat_dom_sf"/>
</dbReference>
<dbReference type="EC" id="5.4.99.-" evidence="5"/>
<evidence type="ECO:0000256" key="3">
    <source>
        <dbReference type="ARBA" id="ARBA00023235"/>
    </source>
</evidence>
<keyword evidence="8" id="KW-1185">Reference proteome</keyword>
<evidence type="ECO:0000313" key="7">
    <source>
        <dbReference type="EMBL" id="KAB2337715.1"/>
    </source>
</evidence>
<dbReference type="GO" id="GO:0009982">
    <property type="term" value="F:pseudouridine synthase activity"/>
    <property type="evidence" value="ECO:0007669"/>
    <property type="project" value="InterPro"/>
</dbReference>
<keyword evidence="3 5" id="KW-0413">Isomerase</keyword>
<dbReference type="GO" id="GO:0140098">
    <property type="term" value="F:catalytic activity, acting on RNA"/>
    <property type="evidence" value="ECO:0007669"/>
    <property type="project" value="UniProtKB-ARBA"/>
</dbReference>
<dbReference type="RefSeq" id="WP_151533919.1">
    <property type="nucleotide sequence ID" value="NZ_WBOS01000002.1"/>
</dbReference>
<comment type="similarity">
    <text evidence="2 5">Belongs to the pseudouridine synthase RluA family.</text>
</comment>
<dbReference type="OrthoDB" id="9807829at2"/>
<evidence type="ECO:0000313" key="8">
    <source>
        <dbReference type="Proteomes" id="UP000481030"/>
    </source>
</evidence>
<dbReference type="Gene3D" id="3.30.2350.10">
    <property type="entry name" value="Pseudouridine synthase"/>
    <property type="match status" value="1"/>
</dbReference>
<comment type="caution">
    <text evidence="7">The sequence shown here is derived from an EMBL/GenBank/DDBJ whole genome shotgun (WGS) entry which is preliminary data.</text>
</comment>
<dbReference type="InterPro" id="IPR006225">
    <property type="entry name" value="PsdUridine_synth_RluC/D"/>
</dbReference>
<accession>A0A6L3VA72</accession>
<dbReference type="InterPro" id="IPR006145">
    <property type="entry name" value="PsdUridine_synth_RsuA/RluA"/>
</dbReference>
<evidence type="ECO:0000256" key="1">
    <source>
        <dbReference type="ARBA" id="ARBA00000073"/>
    </source>
</evidence>
<dbReference type="InterPro" id="IPR050188">
    <property type="entry name" value="RluA_PseudoU_synthase"/>
</dbReference>
<feature type="active site" evidence="4">
    <location>
        <position position="137"/>
    </location>
</feature>
<dbReference type="PROSITE" id="PS01129">
    <property type="entry name" value="PSI_RLU"/>
    <property type="match status" value="1"/>
</dbReference>
<evidence type="ECO:0000256" key="4">
    <source>
        <dbReference type="PIRSR" id="PIRSR606225-1"/>
    </source>
</evidence>